<proteinExistence type="predicted"/>
<evidence type="ECO:0000313" key="1">
    <source>
        <dbReference type="EMBL" id="EPX76829.1"/>
    </source>
</evidence>
<reference evidence="2" key="1">
    <citation type="journal article" date="2013" name="Stand. Genomic Sci.">
        <title>Genome sequence of the Litoreibacter arenae type strain (DSM 19593(T)), a member of the Roseobacter clade isolated from sea sand.</title>
        <authorList>
            <person name="Riedel T."/>
            <person name="Fiebig A."/>
            <person name="Petersen J."/>
            <person name="Gronow S."/>
            <person name="Kyrpides N.C."/>
            <person name="Goker M."/>
            <person name="Klenk H.P."/>
        </authorList>
    </citation>
    <scope>NUCLEOTIDE SEQUENCE [LARGE SCALE GENOMIC DNA]</scope>
    <source>
        <strain evidence="2">DSM 19593</strain>
    </source>
</reference>
<protein>
    <submittedName>
        <fullName evidence="1">Uncharacterized protein</fullName>
    </submittedName>
</protein>
<sequence>MTANRLVIPTAFLEKLTRRFFIWEFLEKLECAKCISHGPNLSC</sequence>
<dbReference type="EMBL" id="AONI01000015">
    <property type="protein sequence ID" value="EPX76829.1"/>
    <property type="molecule type" value="Genomic_DNA"/>
</dbReference>
<dbReference type="HOGENOM" id="CLU_3235645_0_0_5"/>
<dbReference type="AlphaFoldDB" id="S9RS73"/>
<comment type="caution">
    <text evidence="1">The sequence shown here is derived from an EMBL/GenBank/DDBJ whole genome shotgun (WGS) entry which is preliminary data.</text>
</comment>
<gene>
    <name evidence="1" type="ORF">thalar_02546</name>
</gene>
<keyword evidence="2" id="KW-1185">Reference proteome</keyword>
<accession>S9RS73</accession>
<organism evidence="1 2">
    <name type="scientific">Litoreibacter arenae DSM 19593</name>
    <dbReference type="NCBI Taxonomy" id="1123360"/>
    <lineage>
        <taxon>Bacteria</taxon>
        <taxon>Pseudomonadati</taxon>
        <taxon>Pseudomonadota</taxon>
        <taxon>Alphaproteobacteria</taxon>
        <taxon>Rhodobacterales</taxon>
        <taxon>Roseobacteraceae</taxon>
        <taxon>Litoreibacter</taxon>
    </lineage>
</organism>
<name>S9RS73_9RHOB</name>
<evidence type="ECO:0000313" key="2">
    <source>
        <dbReference type="Proteomes" id="UP000015351"/>
    </source>
</evidence>
<dbReference type="Proteomes" id="UP000015351">
    <property type="component" value="Unassembled WGS sequence"/>
</dbReference>